<dbReference type="PROSITE" id="PS50893">
    <property type="entry name" value="ABC_TRANSPORTER_2"/>
    <property type="match status" value="1"/>
</dbReference>
<feature type="transmembrane region" description="Helical" evidence="9">
    <location>
        <begin position="265"/>
        <end position="283"/>
    </location>
</feature>
<dbReference type="InterPro" id="IPR027417">
    <property type="entry name" value="P-loop_NTPase"/>
</dbReference>
<dbReference type="SUPFAM" id="SSF52540">
    <property type="entry name" value="P-loop containing nucleoside triphosphate hydrolases"/>
    <property type="match status" value="1"/>
</dbReference>
<evidence type="ECO:0000259" key="11">
    <source>
        <dbReference type="PROSITE" id="PS50929"/>
    </source>
</evidence>
<keyword evidence="6" id="KW-0067">ATP-binding</keyword>
<dbReference type="AlphaFoldDB" id="B9E3Y7"/>
<dbReference type="PANTHER" id="PTHR43394:SF1">
    <property type="entry name" value="ATP-BINDING CASSETTE SUB-FAMILY B MEMBER 10, MITOCHONDRIAL"/>
    <property type="match status" value="1"/>
</dbReference>
<evidence type="ECO:0000256" key="1">
    <source>
        <dbReference type="ARBA" id="ARBA00004651"/>
    </source>
</evidence>
<evidence type="ECO:0000256" key="7">
    <source>
        <dbReference type="ARBA" id="ARBA00022989"/>
    </source>
</evidence>
<feature type="domain" description="ABC transporter" evidence="10">
    <location>
        <begin position="357"/>
        <end position="590"/>
    </location>
</feature>
<feature type="domain" description="ABC transmembrane type-1" evidence="11">
    <location>
        <begin position="44"/>
        <end position="326"/>
    </location>
</feature>
<dbReference type="PANTHER" id="PTHR43394">
    <property type="entry name" value="ATP-DEPENDENT PERMEASE MDL1, MITOCHONDRIAL"/>
    <property type="match status" value="1"/>
</dbReference>
<accession>B9E3Y7</accession>
<reference evidence="13" key="1">
    <citation type="submission" date="2005-09" db="EMBL/GenBank/DDBJ databases">
        <title>Complete genome sequence of Clostridium kluyveri and comparative genomics of Clostridia species.</title>
        <authorList>
            <person name="Inui M."/>
            <person name="Nonaka H."/>
            <person name="Shinoda Y."/>
            <person name="Ikenaga Y."/>
            <person name="Abe M."/>
            <person name="Naito K."/>
            <person name="Vertes A.A."/>
            <person name="Yukawa H."/>
        </authorList>
    </citation>
    <scope>NUCLEOTIDE SEQUENCE [LARGE SCALE GENOMIC DNA]</scope>
    <source>
        <strain evidence="13">NBRC 12016</strain>
    </source>
</reference>
<dbReference type="Proteomes" id="UP000007969">
    <property type="component" value="Chromosome"/>
</dbReference>
<dbReference type="KEGG" id="ckr:CKR_2161"/>
<dbReference type="SUPFAM" id="SSF90123">
    <property type="entry name" value="ABC transporter transmembrane region"/>
    <property type="match status" value="1"/>
</dbReference>
<dbReference type="Gene3D" id="1.20.1560.10">
    <property type="entry name" value="ABC transporter type 1, transmembrane domain"/>
    <property type="match status" value="1"/>
</dbReference>
<feature type="transmembrane region" description="Helical" evidence="9">
    <location>
        <begin position="158"/>
        <end position="178"/>
    </location>
</feature>
<dbReference type="PROSITE" id="PS50929">
    <property type="entry name" value="ABC_TM1F"/>
    <property type="match status" value="1"/>
</dbReference>
<dbReference type="EMBL" id="AP009049">
    <property type="protein sequence ID" value="BAH07212.1"/>
    <property type="molecule type" value="Genomic_DNA"/>
</dbReference>
<dbReference type="InterPro" id="IPR003439">
    <property type="entry name" value="ABC_transporter-like_ATP-bd"/>
</dbReference>
<feature type="transmembrane region" description="Helical" evidence="9">
    <location>
        <begin position="79"/>
        <end position="97"/>
    </location>
</feature>
<organism evidence="12 13">
    <name type="scientific">Clostridium kluyveri (strain NBRC 12016)</name>
    <dbReference type="NCBI Taxonomy" id="583346"/>
    <lineage>
        <taxon>Bacteria</taxon>
        <taxon>Bacillati</taxon>
        <taxon>Bacillota</taxon>
        <taxon>Clostridia</taxon>
        <taxon>Eubacteriales</taxon>
        <taxon>Clostridiaceae</taxon>
        <taxon>Clostridium</taxon>
    </lineage>
</organism>
<evidence type="ECO:0000313" key="12">
    <source>
        <dbReference type="EMBL" id="BAH07212.1"/>
    </source>
</evidence>
<comment type="subcellular location">
    <subcellularLocation>
        <location evidence="1">Cell membrane</location>
        <topology evidence="1">Multi-pass membrane protein</topology>
    </subcellularLocation>
</comment>
<sequence>MELTILNYIPIFFFNNIRRLNMKKDSTFRKLMYFASQCKDKMTVSVILAVLGVACGMIPYFAAANITVKIIDGNSDFRQLSYVVLAALAGYTGKVGFNALSTSISHSAAFTILKNIRVKFAEKLSKVPLGYVLENPSGELKTIMVDTVEKLEEPLAHVIPEMTSNLLVPIFVLLYLFYLDWRMALISLVTIPMGMLLYKLIMKKYVYYYKKYVQAGNVMNSNVVEYVNGIEAIKAFNQSSTSYKKYSDSVENNCDAVTAFFKNTLFLYTAVMYVTPEALLFVIPSGLYFYINGTLALSVFITCIILCFGLLTPLVQAMQYTDSIASMGTIIGQVYQILDKEELKRPSQYKKLKNYKIKFQDVTFSYDDTEILKGISFDTVPRRMTAIVGPSGSGKSTIAKLIASFWEASGGRITIDDVDVKDIPLKQISDVISYVSQENFLFNTSIKENIRIGKEGASDEEIIEAAKKASCHDFTMCLQNGYETEAGEAGKHFSGGERQRISIARAILKNSPVIVLDEATAYADPENEAIIQESISHMVKGKTLIVIAHRLSTITTADNIVVVNQGKIEAQGTHEKLLENCNLYRKMWEAHIGTKDKDEIKGGEKYA</sequence>
<protein>
    <recommendedName>
        <fullName evidence="14">ABC transporter, ATP-binding protein</fullName>
    </recommendedName>
</protein>
<dbReference type="Gene3D" id="3.40.50.300">
    <property type="entry name" value="P-loop containing nucleotide triphosphate hydrolases"/>
    <property type="match status" value="1"/>
</dbReference>
<evidence type="ECO:0000313" key="13">
    <source>
        <dbReference type="Proteomes" id="UP000007969"/>
    </source>
</evidence>
<dbReference type="CDD" id="cd07346">
    <property type="entry name" value="ABC_6TM_exporters"/>
    <property type="match status" value="1"/>
</dbReference>
<evidence type="ECO:0000256" key="4">
    <source>
        <dbReference type="ARBA" id="ARBA00022692"/>
    </source>
</evidence>
<evidence type="ECO:0008006" key="14">
    <source>
        <dbReference type="Google" id="ProtNLM"/>
    </source>
</evidence>
<gene>
    <name evidence="12" type="ordered locus">CKR_2161</name>
</gene>
<keyword evidence="5" id="KW-0547">Nucleotide-binding</keyword>
<keyword evidence="2" id="KW-0813">Transport</keyword>
<dbReference type="FunFam" id="3.40.50.300:FF:000221">
    <property type="entry name" value="Multidrug ABC transporter ATP-binding protein"/>
    <property type="match status" value="1"/>
</dbReference>
<dbReference type="GO" id="GO:0016887">
    <property type="term" value="F:ATP hydrolysis activity"/>
    <property type="evidence" value="ECO:0007669"/>
    <property type="project" value="InterPro"/>
</dbReference>
<proteinExistence type="predicted"/>
<dbReference type="InterPro" id="IPR039421">
    <property type="entry name" value="Type_1_exporter"/>
</dbReference>
<evidence type="ECO:0000256" key="9">
    <source>
        <dbReference type="SAM" id="Phobius"/>
    </source>
</evidence>
<dbReference type="InterPro" id="IPR036640">
    <property type="entry name" value="ABC1_TM_sf"/>
</dbReference>
<dbReference type="GO" id="GO:0005886">
    <property type="term" value="C:plasma membrane"/>
    <property type="evidence" value="ECO:0007669"/>
    <property type="project" value="UniProtKB-SubCell"/>
</dbReference>
<dbReference type="Pfam" id="PF00664">
    <property type="entry name" value="ABC_membrane"/>
    <property type="match status" value="1"/>
</dbReference>
<evidence type="ECO:0000256" key="6">
    <source>
        <dbReference type="ARBA" id="ARBA00022840"/>
    </source>
</evidence>
<keyword evidence="3" id="KW-1003">Cell membrane</keyword>
<dbReference type="GO" id="GO:0015421">
    <property type="term" value="F:ABC-type oligopeptide transporter activity"/>
    <property type="evidence" value="ECO:0007669"/>
    <property type="project" value="TreeGrafter"/>
</dbReference>
<dbReference type="PROSITE" id="PS00211">
    <property type="entry name" value="ABC_TRANSPORTER_1"/>
    <property type="match status" value="1"/>
</dbReference>
<dbReference type="GO" id="GO:0005524">
    <property type="term" value="F:ATP binding"/>
    <property type="evidence" value="ECO:0007669"/>
    <property type="project" value="UniProtKB-KW"/>
</dbReference>
<name>B9E3Y7_CLOK1</name>
<keyword evidence="4 9" id="KW-0812">Transmembrane</keyword>
<dbReference type="InterPro" id="IPR017871">
    <property type="entry name" value="ABC_transporter-like_CS"/>
</dbReference>
<evidence type="ECO:0000256" key="3">
    <source>
        <dbReference type="ARBA" id="ARBA00022475"/>
    </source>
</evidence>
<dbReference type="InterPro" id="IPR003593">
    <property type="entry name" value="AAA+_ATPase"/>
</dbReference>
<feature type="transmembrane region" description="Helical" evidence="9">
    <location>
        <begin position="184"/>
        <end position="201"/>
    </location>
</feature>
<evidence type="ECO:0000256" key="2">
    <source>
        <dbReference type="ARBA" id="ARBA00022448"/>
    </source>
</evidence>
<keyword evidence="8 9" id="KW-0472">Membrane</keyword>
<dbReference type="InterPro" id="IPR011527">
    <property type="entry name" value="ABC1_TM_dom"/>
</dbReference>
<feature type="transmembrane region" description="Helical" evidence="9">
    <location>
        <begin position="289"/>
        <end position="311"/>
    </location>
</feature>
<dbReference type="SMART" id="SM00382">
    <property type="entry name" value="AAA"/>
    <property type="match status" value="1"/>
</dbReference>
<evidence type="ECO:0000256" key="5">
    <source>
        <dbReference type="ARBA" id="ARBA00022741"/>
    </source>
</evidence>
<keyword evidence="7 9" id="KW-1133">Transmembrane helix</keyword>
<evidence type="ECO:0000259" key="10">
    <source>
        <dbReference type="PROSITE" id="PS50893"/>
    </source>
</evidence>
<dbReference type="Pfam" id="PF00005">
    <property type="entry name" value="ABC_tran"/>
    <property type="match status" value="1"/>
</dbReference>
<dbReference type="HOGENOM" id="CLU_000604_84_3_9"/>
<evidence type="ECO:0000256" key="8">
    <source>
        <dbReference type="ARBA" id="ARBA00023136"/>
    </source>
</evidence>